<dbReference type="InterPro" id="IPR000073">
    <property type="entry name" value="AB_hydrolase_1"/>
</dbReference>
<dbReference type="VEuPathDB" id="FungiDB:HMPREF1541_02064"/>
<dbReference type="InterPro" id="IPR029058">
    <property type="entry name" value="AB_hydrolase_fold"/>
</dbReference>
<name>W2S2I4_CYPE1</name>
<dbReference type="SUPFAM" id="SSF53474">
    <property type="entry name" value="alpha/beta-Hydrolases"/>
    <property type="match status" value="1"/>
</dbReference>
<protein>
    <recommendedName>
        <fullName evidence="1">AB hydrolase-1 domain-containing protein</fullName>
    </recommendedName>
</protein>
<evidence type="ECO:0000259" key="1">
    <source>
        <dbReference type="Pfam" id="PF12697"/>
    </source>
</evidence>
<dbReference type="GeneID" id="19969403"/>
<dbReference type="Pfam" id="PF12697">
    <property type="entry name" value="Abhydrolase_6"/>
    <property type="match status" value="1"/>
</dbReference>
<dbReference type="OrthoDB" id="3466836at2759"/>
<reference evidence="2 3" key="1">
    <citation type="submission" date="2013-03" db="EMBL/GenBank/DDBJ databases">
        <title>The Genome Sequence of Phialophora europaea CBS 101466.</title>
        <authorList>
            <consortium name="The Broad Institute Genomics Platform"/>
            <person name="Cuomo C."/>
            <person name="de Hoog S."/>
            <person name="Gorbushina A."/>
            <person name="Walker B."/>
            <person name="Young S.K."/>
            <person name="Zeng Q."/>
            <person name="Gargeya S."/>
            <person name="Fitzgerald M."/>
            <person name="Haas B."/>
            <person name="Abouelleil A."/>
            <person name="Allen A.W."/>
            <person name="Alvarado L."/>
            <person name="Arachchi H.M."/>
            <person name="Berlin A.M."/>
            <person name="Chapman S.B."/>
            <person name="Gainer-Dewar J."/>
            <person name="Goldberg J."/>
            <person name="Griggs A."/>
            <person name="Gujja S."/>
            <person name="Hansen M."/>
            <person name="Howarth C."/>
            <person name="Imamovic A."/>
            <person name="Ireland A."/>
            <person name="Larimer J."/>
            <person name="McCowan C."/>
            <person name="Murphy C."/>
            <person name="Pearson M."/>
            <person name="Poon T.W."/>
            <person name="Priest M."/>
            <person name="Roberts A."/>
            <person name="Saif S."/>
            <person name="Shea T."/>
            <person name="Sisk P."/>
            <person name="Sykes S."/>
            <person name="Wortman J."/>
            <person name="Nusbaum C."/>
            <person name="Birren B."/>
        </authorList>
    </citation>
    <scope>NUCLEOTIDE SEQUENCE [LARGE SCALE GENOMIC DNA]</scope>
    <source>
        <strain evidence="2 3">CBS 101466</strain>
    </source>
</reference>
<dbReference type="RefSeq" id="XP_008714642.1">
    <property type="nucleotide sequence ID" value="XM_008716420.1"/>
</dbReference>
<dbReference type="AlphaFoldDB" id="W2S2I4"/>
<evidence type="ECO:0000313" key="2">
    <source>
        <dbReference type="EMBL" id="ETN42906.1"/>
    </source>
</evidence>
<gene>
    <name evidence="2" type="ORF">HMPREF1541_02064</name>
</gene>
<accession>W2S2I4</accession>
<organism evidence="2 3">
    <name type="scientific">Cyphellophora europaea (strain CBS 101466)</name>
    <name type="common">Phialophora europaea</name>
    <dbReference type="NCBI Taxonomy" id="1220924"/>
    <lineage>
        <taxon>Eukaryota</taxon>
        <taxon>Fungi</taxon>
        <taxon>Dikarya</taxon>
        <taxon>Ascomycota</taxon>
        <taxon>Pezizomycotina</taxon>
        <taxon>Eurotiomycetes</taxon>
        <taxon>Chaetothyriomycetidae</taxon>
        <taxon>Chaetothyriales</taxon>
        <taxon>Cyphellophoraceae</taxon>
        <taxon>Cyphellophora</taxon>
    </lineage>
</organism>
<dbReference type="eggNOG" id="ENOG502RYF5">
    <property type="taxonomic scope" value="Eukaryota"/>
</dbReference>
<dbReference type="Proteomes" id="UP000030752">
    <property type="component" value="Unassembled WGS sequence"/>
</dbReference>
<dbReference type="Gene3D" id="3.40.50.1820">
    <property type="entry name" value="alpha/beta hydrolase"/>
    <property type="match status" value="1"/>
</dbReference>
<keyword evidence="3" id="KW-1185">Reference proteome</keyword>
<evidence type="ECO:0000313" key="3">
    <source>
        <dbReference type="Proteomes" id="UP000030752"/>
    </source>
</evidence>
<dbReference type="InParanoid" id="W2S2I4"/>
<sequence length="319" mass="34469">MAHTQDISIAHTVTKLHDAATPSQPPILLVFINGLMLPRALWQPTLSLLPPLLANSPTSIYALTYDRYGQGESRKPSPWKAEQHDLSAAAAELESLLCKTFTTHPDLTPTSRHPTLILISHSIGVPLARLHNATTAHPATAHLFLDSNISNTDFVSIFPDPDAADFDPATLPEGTTIDDLRGLRERTKAMFHPSVPNPEGLNRSTVSALVPHADQPKLRGPIGGGEEGERGAWLTVVGHDPVAFAEEGLRLQGTPVALNYAYMQPVWDAYNEGLVKLVEEGRAKGVVIAKGAGHFVQRDNPTCVAEEIVDLVNKVIGKD</sequence>
<dbReference type="HOGENOM" id="CLU_044619_0_0_1"/>
<dbReference type="EMBL" id="KB822718">
    <property type="protein sequence ID" value="ETN42906.1"/>
    <property type="molecule type" value="Genomic_DNA"/>
</dbReference>
<proteinExistence type="predicted"/>
<feature type="domain" description="AB hydrolase-1" evidence="1">
    <location>
        <begin position="29"/>
        <end position="301"/>
    </location>
</feature>